<evidence type="ECO:0000313" key="1">
    <source>
        <dbReference type="EMBL" id="RII34340.1"/>
    </source>
</evidence>
<dbReference type="AlphaFoldDB" id="A0A399IMU9"/>
<sequence>MLTDRQQNQINELIGKKVKIVISFKSHVKVLRQDENGLYIRFKNQRVPCKPDTNTLNILFFTALDPKYRKLI</sequence>
<comment type="caution">
    <text evidence="1">The sequence shown here is derived from an EMBL/GenBank/DDBJ whole genome shotgun (WGS) entry which is preliminary data.</text>
</comment>
<evidence type="ECO:0000313" key="2">
    <source>
        <dbReference type="Proteomes" id="UP000265930"/>
    </source>
</evidence>
<dbReference type="RefSeq" id="WP_119367107.1">
    <property type="nucleotide sequence ID" value="NZ_QXDJ01000003.1"/>
</dbReference>
<reference evidence="1 2" key="1">
    <citation type="submission" date="2018-08" db="EMBL/GenBank/DDBJ databases">
        <title>Genome of Clostridium chromiireducens C1, DSM12136.</title>
        <authorList>
            <person name="Xing M."/>
            <person name="Wei Y."/>
            <person name="Ang E.L."/>
            <person name="Zhao H."/>
            <person name="Zhang Y."/>
        </authorList>
    </citation>
    <scope>NUCLEOTIDE SEQUENCE [LARGE SCALE GENOMIC DNA]</scope>
    <source>
        <strain evidence="1 2">C1</strain>
    </source>
</reference>
<accession>A0A399IMU9</accession>
<protein>
    <submittedName>
        <fullName evidence="1">Uncharacterized protein</fullName>
    </submittedName>
</protein>
<dbReference type="Proteomes" id="UP000265930">
    <property type="component" value="Unassembled WGS sequence"/>
</dbReference>
<dbReference type="EMBL" id="QXDJ01000003">
    <property type="protein sequence ID" value="RII34340.1"/>
    <property type="molecule type" value="Genomic_DNA"/>
</dbReference>
<proteinExistence type="predicted"/>
<gene>
    <name evidence="1" type="ORF">D2A34_14445</name>
</gene>
<name>A0A399IMU9_9CLOT</name>
<organism evidence="1 2">
    <name type="scientific">Clostridium chromiireducens</name>
    <dbReference type="NCBI Taxonomy" id="225345"/>
    <lineage>
        <taxon>Bacteria</taxon>
        <taxon>Bacillati</taxon>
        <taxon>Bacillota</taxon>
        <taxon>Clostridia</taxon>
        <taxon>Eubacteriales</taxon>
        <taxon>Clostridiaceae</taxon>
        <taxon>Clostridium</taxon>
    </lineage>
</organism>